<dbReference type="InterPro" id="IPR016163">
    <property type="entry name" value="Ald_DH_C"/>
</dbReference>
<organism evidence="4 5">
    <name type="scientific">Lentzea aerocolonigenes</name>
    <name type="common">Lechevalieria aerocolonigenes</name>
    <name type="synonym">Saccharothrix aerocolonigenes</name>
    <dbReference type="NCBI Taxonomy" id="68170"/>
    <lineage>
        <taxon>Bacteria</taxon>
        <taxon>Bacillati</taxon>
        <taxon>Actinomycetota</taxon>
        <taxon>Actinomycetes</taxon>
        <taxon>Pseudonocardiales</taxon>
        <taxon>Pseudonocardiaceae</taxon>
        <taxon>Lentzea</taxon>
    </lineage>
</organism>
<keyword evidence="5" id="KW-1185">Reference proteome</keyword>
<gene>
    <name evidence="4" type="ORF">UK23_06200</name>
</gene>
<dbReference type="GO" id="GO:0008911">
    <property type="term" value="F:lactaldehyde dehydrogenase (NAD+) activity"/>
    <property type="evidence" value="ECO:0007669"/>
    <property type="project" value="TreeGrafter"/>
</dbReference>
<dbReference type="Gene3D" id="3.40.605.10">
    <property type="entry name" value="Aldehyde Dehydrogenase, Chain A, domain 1"/>
    <property type="match status" value="1"/>
</dbReference>
<keyword evidence="2" id="KW-0560">Oxidoreductase</keyword>
<feature type="domain" description="Aldehyde dehydrogenase" evidence="3">
    <location>
        <begin position="9"/>
        <end position="462"/>
    </location>
</feature>
<dbReference type="InterPro" id="IPR016161">
    <property type="entry name" value="Ald_DH/histidinol_DH"/>
</dbReference>
<evidence type="ECO:0000256" key="1">
    <source>
        <dbReference type="ARBA" id="ARBA00009986"/>
    </source>
</evidence>
<dbReference type="OrthoDB" id="6882680at2"/>
<comment type="caution">
    <text evidence="4">The sequence shown here is derived from an EMBL/GenBank/DDBJ whole genome shotgun (WGS) entry which is preliminary data.</text>
</comment>
<sequence length="466" mass="49807">MLLIDGEWSETESKIAVRNPFDNEIVGYASTATRAQTLAAAEHAKAYTSNLTAHERHEILRGTAAQIERDEQEFVDQIVAECGACVAEARKEVRRAVTLLRVCAEEATRICGEAIPTDGTSDRRRNLAVTVREPIGLVCAITPFNRPLNQVVVKLAPAIAANNSVILKPSEKTPLTAVKFVKCLLDNGLPPRMVSVVTGDPHEVGEALVTSPHVDMITFTGSRAVGERIAKSAGMVRMTFELGDSGALIVLDDADLETAAKVAAQGAFATAGQSCRGVKRILVQEGVADHFAALLVDHAGKLRFGDPRSPLNDIGCLIDEAAARTVAERVGESVAAGAKLLHGLPPQGAVLGPQVLDFVPRESTLVREETFGPCAPIVRVEDLDDAIEYVNSSDYGLQTGIFTAGVHRAFRAAREIRAGAVVINDGPQFESPFIPFGGVKRSGVGREGARFAIEEMTTIKTIVFQE</sequence>
<evidence type="ECO:0000313" key="4">
    <source>
        <dbReference type="EMBL" id="KJK51698.1"/>
    </source>
</evidence>
<dbReference type="PANTHER" id="PTHR42991:SF1">
    <property type="entry name" value="ALDEHYDE DEHYDROGENASE"/>
    <property type="match status" value="1"/>
</dbReference>
<dbReference type="InterPro" id="IPR051020">
    <property type="entry name" value="ALDH-related_metabolic_enz"/>
</dbReference>
<evidence type="ECO:0000313" key="5">
    <source>
        <dbReference type="Proteomes" id="UP000033393"/>
    </source>
</evidence>
<dbReference type="PATRIC" id="fig|68170.10.peg.6813"/>
<name>A0A0F0HDH9_LENAE</name>
<dbReference type="RefSeq" id="WP_045310381.1">
    <property type="nucleotide sequence ID" value="NZ_JYJG01000029.1"/>
</dbReference>
<reference evidence="4 5" key="1">
    <citation type="submission" date="2015-02" db="EMBL/GenBank/DDBJ databases">
        <authorList>
            <person name="Ju K.-S."/>
            <person name="Doroghazi J.R."/>
            <person name="Metcalf W."/>
        </authorList>
    </citation>
    <scope>NUCLEOTIDE SEQUENCE [LARGE SCALE GENOMIC DNA]</scope>
    <source>
        <strain evidence="4 5">NRRL B-16140</strain>
    </source>
</reference>
<accession>A0A0F0HDH9</accession>
<dbReference type="PANTHER" id="PTHR42991">
    <property type="entry name" value="ALDEHYDE DEHYDROGENASE"/>
    <property type="match status" value="1"/>
</dbReference>
<dbReference type="InterPro" id="IPR015590">
    <property type="entry name" value="Aldehyde_DH_dom"/>
</dbReference>
<dbReference type="Proteomes" id="UP000033393">
    <property type="component" value="Unassembled WGS sequence"/>
</dbReference>
<dbReference type="Gene3D" id="3.40.309.10">
    <property type="entry name" value="Aldehyde Dehydrogenase, Chain A, domain 2"/>
    <property type="match status" value="1"/>
</dbReference>
<proteinExistence type="inferred from homology"/>
<evidence type="ECO:0000259" key="3">
    <source>
        <dbReference type="Pfam" id="PF00171"/>
    </source>
</evidence>
<dbReference type="SUPFAM" id="SSF53720">
    <property type="entry name" value="ALDH-like"/>
    <property type="match status" value="1"/>
</dbReference>
<dbReference type="Pfam" id="PF00171">
    <property type="entry name" value="Aldedh"/>
    <property type="match status" value="1"/>
</dbReference>
<dbReference type="EMBL" id="JYJG01000029">
    <property type="protein sequence ID" value="KJK51698.1"/>
    <property type="molecule type" value="Genomic_DNA"/>
</dbReference>
<dbReference type="AlphaFoldDB" id="A0A0F0HDH9"/>
<comment type="similarity">
    <text evidence="1">Belongs to the aldehyde dehydrogenase family.</text>
</comment>
<protein>
    <submittedName>
        <fullName evidence="4">Aldehyde dehydrogenase</fullName>
    </submittedName>
</protein>
<dbReference type="InterPro" id="IPR016162">
    <property type="entry name" value="Ald_DH_N"/>
</dbReference>
<evidence type="ECO:0000256" key="2">
    <source>
        <dbReference type="ARBA" id="ARBA00023002"/>
    </source>
</evidence>